<dbReference type="EMBL" id="KZ678137">
    <property type="protein sequence ID" value="PSN65474.1"/>
    <property type="molecule type" value="Genomic_DNA"/>
</dbReference>
<evidence type="ECO:0000313" key="2">
    <source>
        <dbReference type="EMBL" id="PSN65474.1"/>
    </source>
</evidence>
<sequence length="528" mass="58831">MEECRWLDDCQSSHPSCPAPDPQFSPTRLIKLYHDNGQTRCHLQTMEKSTSIPYAALSYCWGGDQTFKTTTNTIAQYELDIHLQSLPQGLQDAVCVAKRLGFSHIWIDALCIVQDSLSDKAYEIGQMARVYGNAAVTIAASRAKAVWDGFLGDRPQLGVELPERVFSLPCFHTNKALGVLSLVPVTFESTEPLDTRGWTFQERVLSPRFLEFGTMRTQFTCRTHINQVCSDGWSRTASSRTYGSFGLDSQVVSNSISGKYTKQEMRVLWMRIVEGFTDRALSVASDKLPAIAGMAEAFGAYVQDEYVAGLWRSGLPISLLWSNASSYPEPRSPQTEVPQPSWSWASINGPVRFDRTFVDFRPDVELNVEIQDIGVSLADPRVPFGAVSSAHLTVKAHIQKTEWVQDGTHGSANQLYATDAGVPQDPEATDLGYLSGAKLAIQLILDSSGMTRTEYLMRHTVLYLALFGWVGANSESGLYPTFFGLALRKMADGNFSRVGIFKKTLSKDRFDEYILWFKKDSKKIVDIV</sequence>
<dbReference type="Proteomes" id="UP000240883">
    <property type="component" value="Unassembled WGS sequence"/>
</dbReference>
<protein>
    <submittedName>
        <fullName evidence="2">HET-domain-containing protein</fullName>
    </submittedName>
</protein>
<organism evidence="2 3">
    <name type="scientific">Corynespora cassiicola Philippines</name>
    <dbReference type="NCBI Taxonomy" id="1448308"/>
    <lineage>
        <taxon>Eukaryota</taxon>
        <taxon>Fungi</taxon>
        <taxon>Dikarya</taxon>
        <taxon>Ascomycota</taxon>
        <taxon>Pezizomycotina</taxon>
        <taxon>Dothideomycetes</taxon>
        <taxon>Pleosporomycetidae</taxon>
        <taxon>Pleosporales</taxon>
        <taxon>Corynesporascaceae</taxon>
        <taxon>Corynespora</taxon>
    </lineage>
</organism>
<evidence type="ECO:0000313" key="3">
    <source>
        <dbReference type="Proteomes" id="UP000240883"/>
    </source>
</evidence>
<dbReference type="OrthoDB" id="5125733at2759"/>
<gene>
    <name evidence="2" type="ORF">BS50DRAFT_59328</name>
</gene>
<proteinExistence type="predicted"/>
<dbReference type="InterPro" id="IPR010730">
    <property type="entry name" value="HET"/>
</dbReference>
<evidence type="ECO:0000259" key="1">
    <source>
        <dbReference type="Pfam" id="PF06985"/>
    </source>
</evidence>
<reference evidence="2 3" key="1">
    <citation type="journal article" date="2018" name="Front. Microbiol.">
        <title>Genome-Wide Analysis of Corynespora cassiicola Leaf Fall Disease Putative Effectors.</title>
        <authorList>
            <person name="Lopez D."/>
            <person name="Ribeiro S."/>
            <person name="Label P."/>
            <person name="Fumanal B."/>
            <person name="Venisse J.S."/>
            <person name="Kohler A."/>
            <person name="de Oliveira R.R."/>
            <person name="Labutti K."/>
            <person name="Lipzen A."/>
            <person name="Lail K."/>
            <person name="Bauer D."/>
            <person name="Ohm R.A."/>
            <person name="Barry K.W."/>
            <person name="Spatafora J."/>
            <person name="Grigoriev I.V."/>
            <person name="Martin F.M."/>
            <person name="Pujade-Renaud V."/>
        </authorList>
    </citation>
    <scope>NUCLEOTIDE SEQUENCE [LARGE SCALE GENOMIC DNA]</scope>
    <source>
        <strain evidence="2 3">Philippines</strain>
    </source>
</reference>
<feature type="domain" description="Heterokaryon incompatibility" evidence="1">
    <location>
        <begin position="54"/>
        <end position="202"/>
    </location>
</feature>
<dbReference type="PANTHER" id="PTHR33112:SF16">
    <property type="entry name" value="HETEROKARYON INCOMPATIBILITY DOMAIN-CONTAINING PROTEIN"/>
    <property type="match status" value="1"/>
</dbReference>
<keyword evidence="3" id="KW-1185">Reference proteome</keyword>
<dbReference type="PANTHER" id="PTHR33112">
    <property type="entry name" value="DOMAIN PROTEIN, PUTATIVE-RELATED"/>
    <property type="match status" value="1"/>
</dbReference>
<accession>A0A2T2NJ63</accession>
<dbReference type="Pfam" id="PF06985">
    <property type="entry name" value="HET"/>
    <property type="match status" value="1"/>
</dbReference>
<dbReference type="STRING" id="1448308.A0A2T2NJ63"/>
<dbReference type="AlphaFoldDB" id="A0A2T2NJ63"/>
<name>A0A2T2NJ63_CORCC</name>